<proteinExistence type="inferred from homology"/>
<feature type="transmembrane region" description="Helical" evidence="7">
    <location>
        <begin position="91"/>
        <end position="115"/>
    </location>
</feature>
<evidence type="ECO:0000256" key="5">
    <source>
        <dbReference type="ARBA" id="ARBA00022989"/>
    </source>
</evidence>
<dbReference type="RefSeq" id="WP_232497768.1">
    <property type="nucleotide sequence ID" value="NZ_BAAANH010000004.1"/>
</dbReference>
<dbReference type="Pfam" id="PF00528">
    <property type="entry name" value="BPD_transp_1"/>
    <property type="match status" value="1"/>
</dbReference>
<evidence type="ECO:0000256" key="8">
    <source>
        <dbReference type="SAM" id="MobiDB-lite"/>
    </source>
</evidence>
<dbReference type="PROSITE" id="PS50928">
    <property type="entry name" value="ABC_TM1"/>
    <property type="match status" value="1"/>
</dbReference>
<gene>
    <name evidence="10" type="ORF">GCM10009747_20240</name>
</gene>
<evidence type="ECO:0000256" key="2">
    <source>
        <dbReference type="ARBA" id="ARBA00022448"/>
    </source>
</evidence>
<evidence type="ECO:0000256" key="1">
    <source>
        <dbReference type="ARBA" id="ARBA00004651"/>
    </source>
</evidence>
<feature type="transmembrane region" description="Helical" evidence="7">
    <location>
        <begin position="203"/>
        <end position="225"/>
    </location>
</feature>
<keyword evidence="11" id="KW-1185">Reference proteome</keyword>
<evidence type="ECO:0000256" key="7">
    <source>
        <dbReference type="RuleBase" id="RU363032"/>
    </source>
</evidence>
<keyword evidence="5 7" id="KW-1133">Transmembrane helix</keyword>
<protein>
    <submittedName>
        <fullName evidence="10">Carbohydrate ABC transporter permease</fullName>
    </submittedName>
</protein>
<dbReference type="PANTHER" id="PTHR43744:SF12">
    <property type="entry name" value="ABC TRANSPORTER PERMEASE PROTEIN MG189-RELATED"/>
    <property type="match status" value="1"/>
</dbReference>
<dbReference type="EMBL" id="BAAANH010000004">
    <property type="protein sequence ID" value="GAA1761101.1"/>
    <property type="molecule type" value="Genomic_DNA"/>
</dbReference>
<sequence>MSATITAPAADAARTEPGPDPAGRRIDWGQPFVYLVALVIAAVAIGPVLYVFIGGFRTTADLNANPAGMPDPWTLQNWAAVLGSTRFWGNVLSSMILAFGTTAGVVVVGVMAAFVIARYTFRGREGLYLLFAAGLMFPLTVAALPLTLLLRTLGLHGTFLGVIIPSIAFALPTTIIILVPFLRAIPDELEEAAAIDGTTRIGFFWRILLPLSMPGLVTVGVLAFVGSWNGYLLPLLVISTGTLPQELWPLPLGVTQFSTQYSQDTGAVLAYTSLAMLPALASFLFAEKRIVGGLTGAVKG</sequence>
<feature type="transmembrane region" description="Helical" evidence="7">
    <location>
        <begin position="268"/>
        <end position="286"/>
    </location>
</feature>
<evidence type="ECO:0000313" key="11">
    <source>
        <dbReference type="Proteomes" id="UP001500506"/>
    </source>
</evidence>
<keyword evidence="2 7" id="KW-0813">Transport</keyword>
<dbReference type="InterPro" id="IPR000515">
    <property type="entry name" value="MetI-like"/>
</dbReference>
<dbReference type="CDD" id="cd06261">
    <property type="entry name" value="TM_PBP2"/>
    <property type="match status" value="1"/>
</dbReference>
<name>A0ABN2KR17_9MICO</name>
<dbReference type="Gene3D" id="1.10.3720.10">
    <property type="entry name" value="MetI-like"/>
    <property type="match status" value="1"/>
</dbReference>
<dbReference type="SUPFAM" id="SSF161098">
    <property type="entry name" value="MetI-like"/>
    <property type="match status" value="1"/>
</dbReference>
<feature type="domain" description="ABC transmembrane type-1" evidence="9">
    <location>
        <begin position="91"/>
        <end position="286"/>
    </location>
</feature>
<feature type="transmembrane region" description="Helical" evidence="7">
    <location>
        <begin position="127"/>
        <end position="150"/>
    </location>
</feature>
<evidence type="ECO:0000259" key="9">
    <source>
        <dbReference type="PROSITE" id="PS50928"/>
    </source>
</evidence>
<dbReference type="InterPro" id="IPR035906">
    <property type="entry name" value="MetI-like_sf"/>
</dbReference>
<organism evidence="10 11">
    <name type="scientific">Agromyces humatus</name>
    <dbReference type="NCBI Taxonomy" id="279573"/>
    <lineage>
        <taxon>Bacteria</taxon>
        <taxon>Bacillati</taxon>
        <taxon>Actinomycetota</taxon>
        <taxon>Actinomycetes</taxon>
        <taxon>Micrococcales</taxon>
        <taxon>Microbacteriaceae</taxon>
        <taxon>Agromyces</taxon>
    </lineage>
</organism>
<dbReference type="PANTHER" id="PTHR43744">
    <property type="entry name" value="ABC TRANSPORTER PERMEASE PROTEIN MG189-RELATED-RELATED"/>
    <property type="match status" value="1"/>
</dbReference>
<keyword evidence="4 7" id="KW-0812">Transmembrane</keyword>
<feature type="transmembrane region" description="Helical" evidence="7">
    <location>
        <begin position="162"/>
        <end position="182"/>
    </location>
</feature>
<evidence type="ECO:0000256" key="3">
    <source>
        <dbReference type="ARBA" id="ARBA00022475"/>
    </source>
</evidence>
<feature type="compositionally biased region" description="Low complexity" evidence="8">
    <location>
        <begin position="1"/>
        <end position="12"/>
    </location>
</feature>
<comment type="caution">
    <text evidence="10">The sequence shown here is derived from an EMBL/GenBank/DDBJ whole genome shotgun (WGS) entry which is preliminary data.</text>
</comment>
<comment type="subcellular location">
    <subcellularLocation>
        <location evidence="1 7">Cell membrane</location>
        <topology evidence="1 7">Multi-pass membrane protein</topology>
    </subcellularLocation>
</comment>
<comment type="similarity">
    <text evidence="7">Belongs to the binding-protein-dependent transport system permease family.</text>
</comment>
<feature type="transmembrane region" description="Helical" evidence="7">
    <location>
        <begin position="32"/>
        <end position="53"/>
    </location>
</feature>
<evidence type="ECO:0000256" key="4">
    <source>
        <dbReference type="ARBA" id="ARBA00022692"/>
    </source>
</evidence>
<evidence type="ECO:0000256" key="6">
    <source>
        <dbReference type="ARBA" id="ARBA00023136"/>
    </source>
</evidence>
<keyword evidence="6 7" id="KW-0472">Membrane</keyword>
<feature type="region of interest" description="Disordered" evidence="8">
    <location>
        <begin position="1"/>
        <end position="23"/>
    </location>
</feature>
<keyword evidence="3" id="KW-1003">Cell membrane</keyword>
<dbReference type="Proteomes" id="UP001500506">
    <property type="component" value="Unassembled WGS sequence"/>
</dbReference>
<evidence type="ECO:0000313" key="10">
    <source>
        <dbReference type="EMBL" id="GAA1761101.1"/>
    </source>
</evidence>
<reference evidence="10 11" key="1">
    <citation type="journal article" date="2019" name="Int. J. Syst. Evol. Microbiol.">
        <title>The Global Catalogue of Microorganisms (GCM) 10K type strain sequencing project: providing services to taxonomists for standard genome sequencing and annotation.</title>
        <authorList>
            <consortium name="The Broad Institute Genomics Platform"/>
            <consortium name="The Broad Institute Genome Sequencing Center for Infectious Disease"/>
            <person name="Wu L."/>
            <person name="Ma J."/>
        </authorList>
    </citation>
    <scope>NUCLEOTIDE SEQUENCE [LARGE SCALE GENOMIC DNA]</scope>
    <source>
        <strain evidence="10 11">JCM 14319</strain>
    </source>
</reference>
<accession>A0ABN2KR17</accession>